<dbReference type="Pfam" id="PF00498">
    <property type="entry name" value="FHA"/>
    <property type="match status" value="1"/>
</dbReference>
<feature type="transmembrane region" description="Helical" evidence="1">
    <location>
        <begin position="103"/>
        <end position="123"/>
    </location>
</feature>
<keyword evidence="1" id="KW-0812">Transmembrane</keyword>
<dbReference type="RefSeq" id="WP_165107599.1">
    <property type="nucleotide sequence ID" value="NZ_JAAKYA010000053.1"/>
</dbReference>
<evidence type="ECO:0000313" key="4">
    <source>
        <dbReference type="Proteomes" id="UP000477311"/>
    </source>
</evidence>
<keyword evidence="4" id="KW-1185">Reference proteome</keyword>
<keyword evidence="1" id="KW-1133">Transmembrane helix</keyword>
<comment type="caution">
    <text evidence="3">The sequence shown here is derived from an EMBL/GenBank/DDBJ whole genome shotgun (WGS) entry which is preliminary data.</text>
</comment>
<accession>A0A6M1RW15</accession>
<dbReference type="CDD" id="cd00060">
    <property type="entry name" value="FHA"/>
    <property type="match status" value="1"/>
</dbReference>
<dbReference type="InterPro" id="IPR000253">
    <property type="entry name" value="FHA_dom"/>
</dbReference>
<organism evidence="3 4">
    <name type="scientific">Limisphaera ngatamarikiensis</name>
    <dbReference type="NCBI Taxonomy" id="1324935"/>
    <lineage>
        <taxon>Bacteria</taxon>
        <taxon>Pseudomonadati</taxon>
        <taxon>Verrucomicrobiota</taxon>
        <taxon>Verrucomicrobiia</taxon>
        <taxon>Limisphaerales</taxon>
        <taxon>Limisphaeraceae</taxon>
        <taxon>Limisphaera</taxon>
    </lineage>
</organism>
<protein>
    <submittedName>
        <fullName evidence="3">FHA domain-containing protein</fullName>
    </submittedName>
</protein>
<dbReference type="SUPFAM" id="SSF49879">
    <property type="entry name" value="SMAD/FHA domain"/>
    <property type="match status" value="1"/>
</dbReference>
<evidence type="ECO:0000259" key="2">
    <source>
        <dbReference type="PROSITE" id="PS50006"/>
    </source>
</evidence>
<dbReference type="AlphaFoldDB" id="A0A6M1RW15"/>
<proteinExistence type="predicted"/>
<name>A0A6M1RW15_9BACT</name>
<evidence type="ECO:0000313" key="3">
    <source>
        <dbReference type="EMBL" id="NGO39534.1"/>
    </source>
</evidence>
<evidence type="ECO:0000256" key="1">
    <source>
        <dbReference type="SAM" id="Phobius"/>
    </source>
</evidence>
<keyword evidence="1" id="KW-0472">Membrane</keyword>
<feature type="domain" description="FHA" evidence="2">
    <location>
        <begin position="23"/>
        <end position="72"/>
    </location>
</feature>
<dbReference type="Proteomes" id="UP000477311">
    <property type="component" value="Unassembled WGS sequence"/>
</dbReference>
<dbReference type="EMBL" id="JAAKYA010000053">
    <property type="protein sequence ID" value="NGO39534.1"/>
    <property type="molecule type" value="Genomic_DNA"/>
</dbReference>
<reference evidence="3 4" key="1">
    <citation type="submission" date="2020-02" db="EMBL/GenBank/DDBJ databases">
        <title>Draft genome sequence of Limisphaera ngatamarikiensis NGM72.4T, a thermophilic Verrucomicrobia grouped in subdivision 3.</title>
        <authorList>
            <person name="Carere C.R."/>
            <person name="Steen J."/>
            <person name="Hugenholtz P."/>
            <person name="Stott M.B."/>
        </authorList>
    </citation>
    <scope>NUCLEOTIDE SEQUENCE [LARGE SCALE GENOMIC DNA]</scope>
    <source>
        <strain evidence="3 4">NGM72.4</strain>
    </source>
</reference>
<dbReference type="Gene3D" id="2.60.200.20">
    <property type="match status" value="1"/>
</dbReference>
<sequence length="129" mass="14332">MIELVGLTDPVRGRRYTIRRLPAFLGRNPDSDVALEAPGVWDRHLRFDWDRTQGILVSSLGAAGLWVNDQPVREARLRNGDILTVGGVRLRFQLSPTSVRPRLVSSAVAWLVVFGVMALELWLMGRAGG</sequence>
<dbReference type="PROSITE" id="PS50006">
    <property type="entry name" value="FHA_DOMAIN"/>
    <property type="match status" value="1"/>
</dbReference>
<gene>
    <name evidence="3" type="ORF">G4L39_09015</name>
</gene>
<dbReference type="InterPro" id="IPR008984">
    <property type="entry name" value="SMAD_FHA_dom_sf"/>
</dbReference>